<dbReference type="Pfam" id="PF13442">
    <property type="entry name" value="Cytochrome_CBB3"/>
    <property type="match status" value="1"/>
</dbReference>
<feature type="transmembrane region" description="Helical" evidence="15">
    <location>
        <begin position="241"/>
        <end position="260"/>
    </location>
</feature>
<sequence>MNSMAARRRHPATLLVMLLLALLGTGAIYAAVDSGTSAQAADQKWSEAQIESGKKLFAEGCSSCHGLNAQGSAMSPTLLGVGAAGVDFQVGTGRMPLAAPGAQAVAKPPVYSQAEIDALAAYVSSLAPGPGVPTAEQLDTATADLATGGELFRTNCAQCHSFAGKGGALSDGTAAPSLMDATPRQIYTAMVSGPQSMPIFGNGTITVEEKQTIIKWIASLQADDNPGGLALGRLGPVTEGLFVWLIGLGALILVAIWIGVKAK</sequence>
<dbReference type="GO" id="GO:0005506">
    <property type="term" value="F:iron ion binding"/>
    <property type="evidence" value="ECO:0007669"/>
    <property type="project" value="InterPro"/>
</dbReference>
<dbReference type="PANTHER" id="PTHR33751:SF13">
    <property type="entry name" value="CYTOCHROME BC1 COMPLEX CYTOCHROME C SUBUNIT"/>
    <property type="match status" value="1"/>
</dbReference>
<evidence type="ECO:0000256" key="5">
    <source>
        <dbReference type="ARBA" id="ARBA00022475"/>
    </source>
</evidence>
<keyword evidence="12" id="KW-0408">Iron</keyword>
<evidence type="ECO:0000256" key="12">
    <source>
        <dbReference type="ARBA" id="ARBA00023004"/>
    </source>
</evidence>
<evidence type="ECO:0000256" key="10">
    <source>
        <dbReference type="ARBA" id="ARBA00022967"/>
    </source>
</evidence>
<keyword evidence="10" id="KW-1278">Translocase</keyword>
<dbReference type="AlphaFoldDB" id="A0A6J7J8C8"/>
<evidence type="ECO:0000256" key="2">
    <source>
        <dbReference type="ARBA" id="ARBA00012951"/>
    </source>
</evidence>
<evidence type="ECO:0000256" key="3">
    <source>
        <dbReference type="ARBA" id="ARBA00017819"/>
    </source>
</evidence>
<reference evidence="17" key="1">
    <citation type="submission" date="2020-05" db="EMBL/GenBank/DDBJ databases">
        <authorList>
            <person name="Chiriac C."/>
            <person name="Salcher M."/>
            <person name="Ghai R."/>
            <person name="Kavagutti S V."/>
        </authorList>
    </citation>
    <scope>NUCLEOTIDE SEQUENCE</scope>
</reference>
<evidence type="ECO:0000256" key="9">
    <source>
        <dbReference type="ARBA" id="ARBA00022737"/>
    </source>
</evidence>
<evidence type="ECO:0000256" key="13">
    <source>
        <dbReference type="ARBA" id="ARBA00023136"/>
    </source>
</evidence>
<feature type="domain" description="Cytochrome c" evidence="16">
    <location>
        <begin position="143"/>
        <end position="221"/>
    </location>
</feature>
<keyword evidence="7 15" id="KW-0812">Transmembrane</keyword>
<gene>
    <name evidence="17" type="ORF">UFOPK3773_00740</name>
</gene>
<keyword evidence="13 15" id="KW-0472">Membrane</keyword>
<evidence type="ECO:0000256" key="8">
    <source>
        <dbReference type="ARBA" id="ARBA00022723"/>
    </source>
</evidence>
<keyword evidence="9" id="KW-0677">Repeat</keyword>
<dbReference type="PANTHER" id="PTHR33751">
    <property type="entry name" value="CBB3-TYPE CYTOCHROME C OXIDASE SUBUNIT FIXP"/>
    <property type="match status" value="1"/>
</dbReference>
<dbReference type="Pfam" id="PF00034">
    <property type="entry name" value="Cytochrom_C"/>
    <property type="match status" value="1"/>
</dbReference>
<dbReference type="PROSITE" id="PS51007">
    <property type="entry name" value="CYTC"/>
    <property type="match status" value="2"/>
</dbReference>
<dbReference type="EC" id="7.1.1.8" evidence="2"/>
<keyword evidence="8" id="KW-0479">Metal-binding</keyword>
<dbReference type="GO" id="GO:0005886">
    <property type="term" value="C:plasma membrane"/>
    <property type="evidence" value="ECO:0007669"/>
    <property type="project" value="UniProtKB-SubCell"/>
</dbReference>
<evidence type="ECO:0000256" key="6">
    <source>
        <dbReference type="ARBA" id="ARBA00022617"/>
    </source>
</evidence>
<evidence type="ECO:0000256" key="11">
    <source>
        <dbReference type="ARBA" id="ARBA00022989"/>
    </source>
</evidence>
<evidence type="ECO:0000313" key="17">
    <source>
        <dbReference type="EMBL" id="CAB4939131.1"/>
    </source>
</evidence>
<dbReference type="Gene3D" id="1.10.760.10">
    <property type="entry name" value="Cytochrome c-like domain"/>
    <property type="match status" value="2"/>
</dbReference>
<dbReference type="InterPro" id="IPR009152">
    <property type="entry name" value="bc1_cytC-su"/>
</dbReference>
<dbReference type="PIRSF" id="PIRSF000007">
    <property type="entry name" value="Ubiq_cycred_cyc"/>
    <property type="match status" value="1"/>
</dbReference>
<evidence type="ECO:0000256" key="14">
    <source>
        <dbReference type="ARBA" id="ARBA00029351"/>
    </source>
</evidence>
<keyword evidence="5" id="KW-1003">Cell membrane</keyword>
<keyword evidence="4" id="KW-0813">Transport</keyword>
<evidence type="ECO:0000259" key="16">
    <source>
        <dbReference type="PROSITE" id="PS51007"/>
    </source>
</evidence>
<comment type="catalytic activity">
    <reaction evidence="14">
        <text>a quinol + 2 Fe(III)-[cytochrome c](out) = a quinone + 2 Fe(II)-[cytochrome c](out) + 2 H(+)(out)</text>
        <dbReference type="Rhea" id="RHEA:11484"/>
        <dbReference type="Rhea" id="RHEA-COMP:10350"/>
        <dbReference type="Rhea" id="RHEA-COMP:14399"/>
        <dbReference type="ChEBI" id="CHEBI:15378"/>
        <dbReference type="ChEBI" id="CHEBI:24646"/>
        <dbReference type="ChEBI" id="CHEBI:29033"/>
        <dbReference type="ChEBI" id="CHEBI:29034"/>
        <dbReference type="ChEBI" id="CHEBI:132124"/>
        <dbReference type="EC" id="7.1.1.8"/>
    </reaction>
</comment>
<dbReference type="EMBL" id="CAFBNF010000060">
    <property type="protein sequence ID" value="CAB4939131.1"/>
    <property type="molecule type" value="Genomic_DNA"/>
</dbReference>
<dbReference type="InterPro" id="IPR036909">
    <property type="entry name" value="Cyt_c-like_dom_sf"/>
</dbReference>
<evidence type="ECO:0000256" key="7">
    <source>
        <dbReference type="ARBA" id="ARBA00022692"/>
    </source>
</evidence>
<feature type="domain" description="Cytochrome c" evidence="16">
    <location>
        <begin position="48"/>
        <end position="127"/>
    </location>
</feature>
<accession>A0A6J7J8C8</accession>
<keyword evidence="11 15" id="KW-1133">Transmembrane helix</keyword>
<dbReference type="SUPFAM" id="SSF46626">
    <property type="entry name" value="Cytochrome c"/>
    <property type="match status" value="2"/>
</dbReference>
<name>A0A6J7J8C8_9ZZZZ</name>
<protein>
    <recommendedName>
        <fullName evidence="3">Cytochrome bc1 complex cytochrome c subunit</fullName>
        <ecNumber evidence="2">7.1.1.8</ecNumber>
    </recommendedName>
</protein>
<comment type="subcellular location">
    <subcellularLocation>
        <location evidence="1">Cell membrane</location>
        <topology evidence="1">Multi-pass membrane protein</topology>
    </subcellularLocation>
</comment>
<keyword evidence="6" id="KW-0349">Heme</keyword>
<organism evidence="17">
    <name type="scientific">freshwater metagenome</name>
    <dbReference type="NCBI Taxonomy" id="449393"/>
    <lineage>
        <taxon>unclassified sequences</taxon>
        <taxon>metagenomes</taxon>
        <taxon>ecological metagenomes</taxon>
    </lineage>
</organism>
<dbReference type="GO" id="GO:0008121">
    <property type="term" value="F:quinol-cytochrome-c reductase activity"/>
    <property type="evidence" value="ECO:0007669"/>
    <property type="project" value="UniProtKB-EC"/>
</dbReference>
<dbReference type="InterPro" id="IPR050597">
    <property type="entry name" value="Cytochrome_c_Oxidase_Subunit"/>
</dbReference>
<proteinExistence type="predicted"/>
<evidence type="ECO:0000256" key="1">
    <source>
        <dbReference type="ARBA" id="ARBA00004651"/>
    </source>
</evidence>
<dbReference type="GO" id="GO:0020037">
    <property type="term" value="F:heme binding"/>
    <property type="evidence" value="ECO:0007669"/>
    <property type="project" value="InterPro"/>
</dbReference>
<evidence type="ECO:0000256" key="4">
    <source>
        <dbReference type="ARBA" id="ARBA00022448"/>
    </source>
</evidence>
<evidence type="ECO:0000256" key="15">
    <source>
        <dbReference type="SAM" id="Phobius"/>
    </source>
</evidence>
<dbReference type="InterPro" id="IPR009056">
    <property type="entry name" value="Cyt_c-like_dom"/>
</dbReference>